<comment type="caution">
    <text evidence="1">The sequence shown here is derived from an EMBL/GenBank/DDBJ whole genome shotgun (WGS) entry which is preliminary data.</text>
</comment>
<dbReference type="AlphaFoldDB" id="A0A2P5FV45"/>
<reference evidence="2" key="1">
    <citation type="submission" date="2016-06" db="EMBL/GenBank/DDBJ databases">
        <title>Parallel loss of symbiosis genes in relatives of nitrogen-fixing non-legume Parasponia.</title>
        <authorList>
            <person name="Van Velzen R."/>
            <person name="Holmer R."/>
            <person name="Bu F."/>
            <person name="Rutten L."/>
            <person name="Van Zeijl A."/>
            <person name="Liu W."/>
            <person name="Santuari L."/>
            <person name="Cao Q."/>
            <person name="Sharma T."/>
            <person name="Shen D."/>
            <person name="Roswanjaya Y."/>
            <person name="Wardhani T."/>
            <person name="Kalhor M.S."/>
            <person name="Jansen J."/>
            <person name="Van den Hoogen J."/>
            <person name="Gungor B."/>
            <person name="Hartog M."/>
            <person name="Hontelez J."/>
            <person name="Verver J."/>
            <person name="Yang W.-C."/>
            <person name="Schijlen E."/>
            <person name="Repin R."/>
            <person name="Schilthuizen M."/>
            <person name="Schranz E."/>
            <person name="Heidstra R."/>
            <person name="Miyata K."/>
            <person name="Fedorova E."/>
            <person name="Kohlen W."/>
            <person name="Bisseling T."/>
            <person name="Smit S."/>
            <person name="Geurts R."/>
        </authorList>
    </citation>
    <scope>NUCLEOTIDE SEQUENCE [LARGE SCALE GENOMIC DNA]</scope>
    <source>
        <strain evidence="2">cv. RG33-2</strain>
    </source>
</reference>
<gene>
    <name evidence="1" type="ORF">TorRG33x02_024350</name>
</gene>
<dbReference type="PANTHER" id="PTHR36063:SF1">
    <property type="entry name" value="ARABIDOPSIS THALIANA GENOMIC DNA, CHROMOSOME 5, P1 CLONE:MOK16"/>
    <property type="match status" value="1"/>
</dbReference>
<dbReference type="Proteomes" id="UP000237000">
    <property type="component" value="Unassembled WGS sequence"/>
</dbReference>
<dbReference type="PANTHER" id="PTHR36063">
    <property type="entry name" value="ARABIDOPSIS THALIANA GENOMIC DNA, CHROMOSOME 5, P1 CLONE:MOK16"/>
    <property type="match status" value="1"/>
</dbReference>
<organism evidence="1 2">
    <name type="scientific">Trema orientale</name>
    <name type="common">Charcoal tree</name>
    <name type="synonym">Celtis orientalis</name>
    <dbReference type="NCBI Taxonomy" id="63057"/>
    <lineage>
        <taxon>Eukaryota</taxon>
        <taxon>Viridiplantae</taxon>
        <taxon>Streptophyta</taxon>
        <taxon>Embryophyta</taxon>
        <taxon>Tracheophyta</taxon>
        <taxon>Spermatophyta</taxon>
        <taxon>Magnoliopsida</taxon>
        <taxon>eudicotyledons</taxon>
        <taxon>Gunneridae</taxon>
        <taxon>Pentapetalae</taxon>
        <taxon>rosids</taxon>
        <taxon>fabids</taxon>
        <taxon>Rosales</taxon>
        <taxon>Cannabaceae</taxon>
        <taxon>Trema</taxon>
    </lineage>
</organism>
<protein>
    <submittedName>
        <fullName evidence="1">Uncharacterized protein</fullName>
    </submittedName>
</protein>
<dbReference type="InParanoid" id="A0A2P5FV45"/>
<name>A0A2P5FV45_TREOI</name>
<accession>A0A2P5FV45</accession>
<dbReference type="OrthoDB" id="10407516at2759"/>
<dbReference type="EMBL" id="JXTC01000007">
    <property type="protein sequence ID" value="POO01658.1"/>
    <property type="molecule type" value="Genomic_DNA"/>
</dbReference>
<evidence type="ECO:0000313" key="1">
    <source>
        <dbReference type="EMBL" id="POO01658.1"/>
    </source>
</evidence>
<keyword evidence="2" id="KW-1185">Reference proteome</keyword>
<sequence>MAKEMGCLDAWIEMVLALVIPHNKTSNSPQFETIIEEEFEAEEYDNEAMSSLCVKITASDFFLLHLTLFDLGYSNDV</sequence>
<evidence type="ECO:0000313" key="2">
    <source>
        <dbReference type="Proteomes" id="UP000237000"/>
    </source>
</evidence>
<proteinExistence type="predicted"/>